<dbReference type="PROSITE" id="PS51434">
    <property type="entry name" value="NUP_C"/>
    <property type="match status" value="1"/>
</dbReference>
<keyword evidence="8" id="KW-0539">Nucleus</keyword>
<keyword evidence="6" id="KW-0811">Translocation</keyword>
<feature type="region of interest" description="Disordered" evidence="10">
    <location>
        <begin position="1"/>
        <end position="23"/>
    </location>
</feature>
<reference evidence="12" key="1">
    <citation type="journal article" date="2016" name="Nat. Genet.">
        <title>A high-quality carrot genome assembly provides new insights into carotenoid accumulation and asterid genome evolution.</title>
        <authorList>
            <person name="Iorizzo M."/>
            <person name="Ellison S."/>
            <person name="Senalik D."/>
            <person name="Zeng P."/>
            <person name="Satapoomin P."/>
            <person name="Huang J."/>
            <person name="Bowman M."/>
            <person name="Iovene M."/>
            <person name="Sanseverino W."/>
            <person name="Cavagnaro P."/>
            <person name="Yildiz M."/>
            <person name="Macko-Podgorni A."/>
            <person name="Moranska E."/>
            <person name="Grzebelus E."/>
            <person name="Grzebelus D."/>
            <person name="Ashrafi H."/>
            <person name="Zheng Z."/>
            <person name="Cheng S."/>
            <person name="Spooner D."/>
            <person name="Van Deynze A."/>
            <person name="Simon P."/>
        </authorList>
    </citation>
    <scope>NUCLEOTIDE SEQUENCE</scope>
    <source>
        <tissue evidence="12">Leaf</tissue>
    </source>
</reference>
<feature type="compositionally biased region" description="Low complexity" evidence="10">
    <location>
        <begin position="7"/>
        <end position="23"/>
    </location>
</feature>
<comment type="subunit">
    <text evidence="9">Part of the nuclear pore complex (NPC). The NPC has an eight-fold symmetrical structure comprising a central transport channel and two rings, the cytoplasmic and nuclear rings, to which eight filaments are attached. The cytoplasmic filaments have loose ends, while the nuclear filaments are joined in a distal ring, forming a nuclear basket. NPCs are highly dynamic in configuration and composition, and can be devided in 3 subcomplexes, the NUP62 subcomplex, the NUP107-160 subcomplex and the NUP93 subcomplex, containing approximately 30 different nucleoporin proteins.</text>
</comment>
<evidence type="ECO:0000259" key="11">
    <source>
        <dbReference type="PROSITE" id="PS51434"/>
    </source>
</evidence>
<protein>
    <recommendedName>
        <fullName evidence="11">Peptidase S59 domain-containing protein</fullName>
    </recommendedName>
</protein>
<dbReference type="InterPro" id="IPR007230">
    <property type="entry name" value="Nup98_auto-Pept-S59_dom"/>
</dbReference>
<dbReference type="GO" id="GO:0017056">
    <property type="term" value="F:structural constituent of nuclear pore"/>
    <property type="evidence" value="ECO:0007669"/>
    <property type="project" value="InterPro"/>
</dbReference>
<dbReference type="GO" id="GO:0006405">
    <property type="term" value="P:RNA export from nucleus"/>
    <property type="evidence" value="ECO:0007669"/>
    <property type="project" value="TreeGrafter"/>
</dbReference>
<comment type="subcellular location">
    <subcellularLocation>
        <location evidence="1">Nucleus</location>
        <location evidence="1">Nuclear pore complex</location>
    </subcellularLocation>
</comment>
<accession>A0AAF1AQ93</accession>
<evidence type="ECO:0000256" key="5">
    <source>
        <dbReference type="ARBA" id="ARBA00022927"/>
    </source>
</evidence>
<keyword evidence="5" id="KW-0653">Protein transport</keyword>
<evidence type="ECO:0000256" key="2">
    <source>
        <dbReference type="ARBA" id="ARBA00008926"/>
    </source>
</evidence>
<comment type="similarity">
    <text evidence="2">Belongs to the nucleoporin GLFG family.</text>
</comment>
<reference evidence="12" key="2">
    <citation type="submission" date="2022-03" db="EMBL/GenBank/DDBJ databases">
        <title>Draft title - Genomic analysis of global carrot germplasm unveils the trajectory of domestication and the origin of high carotenoid orange carrot.</title>
        <authorList>
            <person name="Iorizzo M."/>
            <person name="Ellison S."/>
            <person name="Senalik D."/>
            <person name="Macko-Podgorni A."/>
            <person name="Grzebelus D."/>
            <person name="Bostan H."/>
            <person name="Rolling W."/>
            <person name="Curaba J."/>
            <person name="Simon P."/>
        </authorList>
    </citation>
    <scope>NUCLEOTIDE SEQUENCE</scope>
    <source>
        <tissue evidence="12">Leaf</tissue>
    </source>
</reference>
<evidence type="ECO:0000256" key="7">
    <source>
        <dbReference type="ARBA" id="ARBA00023132"/>
    </source>
</evidence>
<evidence type="ECO:0000256" key="3">
    <source>
        <dbReference type="ARBA" id="ARBA00022448"/>
    </source>
</evidence>
<dbReference type="PANTHER" id="PTHR23198">
    <property type="entry name" value="NUCLEOPORIN"/>
    <property type="match status" value="1"/>
</dbReference>
<dbReference type="Pfam" id="PF04096">
    <property type="entry name" value="Nucleoporin2"/>
    <property type="match status" value="1"/>
</dbReference>
<dbReference type="GO" id="GO:0048573">
    <property type="term" value="P:photoperiodism, flowering"/>
    <property type="evidence" value="ECO:0007669"/>
    <property type="project" value="UniProtKB-ARBA"/>
</dbReference>
<keyword evidence="13" id="KW-1185">Reference proteome</keyword>
<dbReference type="GO" id="GO:0044614">
    <property type="term" value="C:nuclear pore cytoplasmic filaments"/>
    <property type="evidence" value="ECO:0007669"/>
    <property type="project" value="TreeGrafter"/>
</dbReference>
<feature type="domain" description="Peptidase S59" evidence="11">
    <location>
        <begin position="518"/>
        <end position="660"/>
    </location>
</feature>
<dbReference type="GO" id="GO:0000973">
    <property type="term" value="P:post-transcriptional tethering of RNA polymerase II gene DNA at nuclear periphery"/>
    <property type="evidence" value="ECO:0007669"/>
    <property type="project" value="TreeGrafter"/>
</dbReference>
<dbReference type="Proteomes" id="UP000077755">
    <property type="component" value="Chromosome 3"/>
</dbReference>
<sequence length="660" mass="71872">MVGSTTSSQVPASIASSSSRFGSGCMTSSGQTTVPWDTSLSSGTYTFSFGTQSSLSVRAPIIGPLKTDNSSFWEKRGSRVTSYSKTTIKDDKGAQKLVSICAMPAYQNKSYDELRWEDHHLNAEGGGAFPAVIQSNDLRNPIARKDSTFLSPIPPAPFNPFSKTSNSFFNPPTPPVPFSPFDTRFKSPSIAHNSFLNPAPSSVPSNSFETTLKPPPIVQTSFLSPATPSVPSNPLDTAVKPPSTVLNSFLNPAPPSVPSSPFDSHTTLKPPPIIQNSFLNPAPPSVPSNPFDTPLNPPSIVPNSFLNPAPPSVSSSSFDTTLTPPTIGQYSFLNHVPPSVPPLISPNPSYNGSCSAPTISVTHLPTPTSPQYPSASSSSAASMLTEGTRTAPPLRYGISCMPVCDKPAPARSPSLLSIRHLTYHRKRSLPIQKYKPRSDGPKVAFFDDAQETPTSARKEAPLLPRSNPKVFISGLYEDMKLRTDAAENIHNINSVHGNHPIRKKISSNLNGLMPKLKNSDYYFEPRVEELATKESYEPGFISHVKGFVVGRQGYGSIKFLEETDVRELDLESYIEFRNREVIVYMDEGKKPPVGQGLNKAAEITLCNIKVVDRKTGKQYVNGPNVDKFKEKLMQKTAQQGAEFVSYNPVQGEWKFRVPHF</sequence>
<dbReference type="PANTHER" id="PTHR23198:SF6">
    <property type="entry name" value="NUCLEAR PORE COMPLEX PROTEIN NUP98-NUP96"/>
    <property type="match status" value="1"/>
</dbReference>
<dbReference type="GO" id="GO:0006606">
    <property type="term" value="P:protein import into nucleus"/>
    <property type="evidence" value="ECO:0007669"/>
    <property type="project" value="TreeGrafter"/>
</dbReference>
<dbReference type="FunFam" id="3.30.1610.10:FF:000002">
    <property type="entry name" value="nuclear pore complex protein NUP98A"/>
    <property type="match status" value="1"/>
</dbReference>
<dbReference type="AlphaFoldDB" id="A0AAF1AQ93"/>
<evidence type="ECO:0000256" key="4">
    <source>
        <dbReference type="ARBA" id="ARBA00022816"/>
    </source>
</evidence>
<dbReference type="Gene3D" id="1.10.10.2360">
    <property type="match status" value="1"/>
</dbReference>
<dbReference type="Gene3D" id="3.30.1610.10">
    <property type="entry name" value="Peptidase S59, nucleoporin"/>
    <property type="match status" value="1"/>
</dbReference>
<dbReference type="InterPro" id="IPR037665">
    <property type="entry name" value="Nucleoporin_S59-like"/>
</dbReference>
<dbReference type="InterPro" id="IPR036903">
    <property type="entry name" value="Nup98_auto-Pept-S59_dom_sf"/>
</dbReference>
<keyword evidence="7" id="KW-0906">Nuclear pore complex</keyword>
<evidence type="ECO:0000256" key="6">
    <source>
        <dbReference type="ARBA" id="ARBA00023010"/>
    </source>
</evidence>
<dbReference type="GO" id="GO:0034398">
    <property type="term" value="P:telomere tethering at nuclear periphery"/>
    <property type="evidence" value="ECO:0007669"/>
    <property type="project" value="TreeGrafter"/>
</dbReference>
<name>A0AAF1AQ93_DAUCS</name>
<evidence type="ECO:0000256" key="1">
    <source>
        <dbReference type="ARBA" id="ARBA00004567"/>
    </source>
</evidence>
<organism evidence="12 13">
    <name type="scientific">Daucus carota subsp. sativus</name>
    <name type="common">Carrot</name>
    <dbReference type="NCBI Taxonomy" id="79200"/>
    <lineage>
        <taxon>Eukaryota</taxon>
        <taxon>Viridiplantae</taxon>
        <taxon>Streptophyta</taxon>
        <taxon>Embryophyta</taxon>
        <taxon>Tracheophyta</taxon>
        <taxon>Spermatophyta</taxon>
        <taxon>Magnoliopsida</taxon>
        <taxon>eudicotyledons</taxon>
        <taxon>Gunneridae</taxon>
        <taxon>Pentapetalae</taxon>
        <taxon>asterids</taxon>
        <taxon>campanulids</taxon>
        <taxon>Apiales</taxon>
        <taxon>Apiaceae</taxon>
        <taxon>Apioideae</taxon>
        <taxon>Scandiceae</taxon>
        <taxon>Daucinae</taxon>
        <taxon>Daucus</taxon>
        <taxon>Daucus sect. Daucus</taxon>
    </lineage>
</organism>
<evidence type="ECO:0000313" key="12">
    <source>
        <dbReference type="EMBL" id="WOG91228.1"/>
    </source>
</evidence>
<dbReference type="GO" id="GO:0051028">
    <property type="term" value="P:mRNA transport"/>
    <property type="evidence" value="ECO:0007669"/>
    <property type="project" value="UniProtKB-KW"/>
</dbReference>
<evidence type="ECO:0000313" key="13">
    <source>
        <dbReference type="Proteomes" id="UP000077755"/>
    </source>
</evidence>
<evidence type="ECO:0000256" key="8">
    <source>
        <dbReference type="ARBA" id="ARBA00023242"/>
    </source>
</evidence>
<dbReference type="GO" id="GO:0003723">
    <property type="term" value="F:RNA binding"/>
    <property type="evidence" value="ECO:0007669"/>
    <property type="project" value="TreeGrafter"/>
</dbReference>
<evidence type="ECO:0000256" key="10">
    <source>
        <dbReference type="SAM" id="MobiDB-lite"/>
    </source>
</evidence>
<keyword evidence="4" id="KW-0509">mRNA transport</keyword>
<keyword evidence="3" id="KW-0813">Transport</keyword>
<gene>
    <name evidence="12" type="ORF">DCAR_0310476</name>
</gene>
<proteinExistence type="inferred from homology"/>
<evidence type="ECO:0000256" key="9">
    <source>
        <dbReference type="ARBA" id="ARBA00065263"/>
    </source>
</evidence>
<dbReference type="SUPFAM" id="SSF82215">
    <property type="entry name" value="C-terminal autoproteolytic domain of nucleoporin nup98"/>
    <property type="match status" value="1"/>
</dbReference>
<dbReference type="EMBL" id="CP093345">
    <property type="protein sequence ID" value="WOG91228.1"/>
    <property type="molecule type" value="Genomic_DNA"/>
</dbReference>
<dbReference type="GO" id="GO:0008139">
    <property type="term" value="F:nuclear localization sequence binding"/>
    <property type="evidence" value="ECO:0007669"/>
    <property type="project" value="TreeGrafter"/>
</dbReference>